<reference evidence="1 2" key="1">
    <citation type="submission" date="2021-06" db="EMBL/GenBank/DDBJ databases">
        <title>Caerostris extrusa draft genome.</title>
        <authorList>
            <person name="Kono N."/>
            <person name="Arakawa K."/>
        </authorList>
    </citation>
    <scope>NUCLEOTIDE SEQUENCE [LARGE SCALE GENOMIC DNA]</scope>
</reference>
<comment type="caution">
    <text evidence="1">The sequence shown here is derived from an EMBL/GenBank/DDBJ whole genome shotgun (WGS) entry which is preliminary data.</text>
</comment>
<evidence type="ECO:0000313" key="1">
    <source>
        <dbReference type="EMBL" id="GIY51212.1"/>
    </source>
</evidence>
<gene>
    <name evidence="1" type="ORF">CEXT_261131</name>
</gene>
<sequence length="121" mass="13386">MKEGEGHLEVTFTTPKDMGVGGMECSECCEVLHVHSFRCVSGASPVLHAAHPFHTGKGTPPVGSRLRYKTNFPREINSKCSMCEMFTECFYPDGPGSSRLLGLRFFSRVVLSVMDRKKSGR</sequence>
<proteinExistence type="predicted"/>
<dbReference type="Proteomes" id="UP001054945">
    <property type="component" value="Unassembled WGS sequence"/>
</dbReference>
<dbReference type="EMBL" id="BPLR01012085">
    <property type="protein sequence ID" value="GIY51212.1"/>
    <property type="molecule type" value="Genomic_DNA"/>
</dbReference>
<name>A0AAV4U0E7_CAEEX</name>
<dbReference type="AlphaFoldDB" id="A0AAV4U0E7"/>
<protein>
    <submittedName>
        <fullName evidence="1">Uncharacterized protein</fullName>
    </submittedName>
</protein>
<keyword evidence="2" id="KW-1185">Reference proteome</keyword>
<evidence type="ECO:0000313" key="2">
    <source>
        <dbReference type="Proteomes" id="UP001054945"/>
    </source>
</evidence>
<organism evidence="1 2">
    <name type="scientific">Caerostris extrusa</name>
    <name type="common">Bark spider</name>
    <name type="synonym">Caerostris bankana</name>
    <dbReference type="NCBI Taxonomy" id="172846"/>
    <lineage>
        <taxon>Eukaryota</taxon>
        <taxon>Metazoa</taxon>
        <taxon>Ecdysozoa</taxon>
        <taxon>Arthropoda</taxon>
        <taxon>Chelicerata</taxon>
        <taxon>Arachnida</taxon>
        <taxon>Araneae</taxon>
        <taxon>Araneomorphae</taxon>
        <taxon>Entelegynae</taxon>
        <taxon>Araneoidea</taxon>
        <taxon>Araneidae</taxon>
        <taxon>Caerostris</taxon>
    </lineage>
</organism>
<accession>A0AAV4U0E7</accession>